<comment type="caution">
    <text evidence="2">The sequence shown here is derived from an EMBL/GenBank/DDBJ whole genome shotgun (WGS) entry which is preliminary data.</text>
</comment>
<dbReference type="STRING" id="1797785.A3B45_01955"/>
<keyword evidence="1" id="KW-0175">Coiled coil</keyword>
<dbReference type="Proteomes" id="UP000178565">
    <property type="component" value="Unassembled WGS sequence"/>
</dbReference>
<organism evidence="2 3">
    <name type="scientific">Candidatus Daviesbacteria bacterium RIFCSPLOWO2_01_FULL_39_12</name>
    <dbReference type="NCBI Taxonomy" id="1797785"/>
    <lineage>
        <taxon>Bacteria</taxon>
        <taxon>Candidatus Daviesiibacteriota</taxon>
    </lineage>
</organism>
<evidence type="ECO:0000256" key="1">
    <source>
        <dbReference type="SAM" id="Coils"/>
    </source>
</evidence>
<protein>
    <submittedName>
        <fullName evidence="2">Uncharacterized protein</fullName>
    </submittedName>
</protein>
<dbReference type="AlphaFoldDB" id="A0A1F5KME1"/>
<accession>A0A1F5KME1</accession>
<evidence type="ECO:0000313" key="3">
    <source>
        <dbReference type="Proteomes" id="UP000178565"/>
    </source>
</evidence>
<gene>
    <name evidence="2" type="ORF">A3B45_01955</name>
</gene>
<name>A0A1F5KME1_9BACT</name>
<sequence>MTMSERSLVSFTLGLTPSEESAQPTLNPGQQKELLGISRMYAGKVGVGLSVDSLKKIGGVVGDAVFRALAEQNQPSLTPKDRLRPLFQRGLEIREDLRRKAENLHNLSSRSQHTYSDSVGPLALPASLIHAANTDQRVFALTADLEPVQQVVMMGEERLALVDTWAKMGLTALPETLRPVSLEQFPIVPATVSERVQIIRNMITSFIFRGSLSPLISTAELRDFVKKAPSFFSEEAKELLLEQMQADTPQQRSYLEALYAQTREPFRLYTAVPADDNPKGIEDFYRRYAGVLLLMHPFREEQQIITNPQKLKEGSPSLWDDPRIIEGFKLPKSDLLSQALRQAQARGDALTAEKLRAGINTWIWFEGARETHAAKIKQDEEKLAERAQLLSDMSNPDFPLPKEAYFIRYTTQSRARANALYARRTSEQLTKVIRNMLNKQKEVSSYEQSLIDQYGKDWPEVVQMPKSAFVEKLLEERKQLQNKNHVASQRLSALEELLAIDFFWNKLDKFPPGILKKNRDTARNKLTRELEATEQLLSQPDFDENLFSPEEFSAEQLRDHLAPSFRRQRALQLPNHLKPFYKFWKDIYVKAVYETTSEGGVIQNQKKLDLKKAIPEIPKLRVQLLQFALLTLEEKDQLLKQQRAAQIRLEETSDVKKPLPVEASWSQNEARSYIKEVEASKLPSLKGITLDELAKAASEMMYFINRYAAKVLPNRVMGKDALEGWLNSQINAINTLKPDVKKQRSQGYLAYFKKMLSYMDNPLIPLSGETSYEGIGKNSFLRAWQTRVDFAYAICYKSRVLKQSQEASQKYDLLMRDAFEERLRRELESRERDLDKLRSHNLEEELLEKMRTHNLVLEA</sequence>
<reference evidence="2 3" key="1">
    <citation type="journal article" date="2016" name="Nat. Commun.">
        <title>Thousands of microbial genomes shed light on interconnected biogeochemical processes in an aquifer system.</title>
        <authorList>
            <person name="Anantharaman K."/>
            <person name="Brown C.T."/>
            <person name="Hug L.A."/>
            <person name="Sharon I."/>
            <person name="Castelle C.J."/>
            <person name="Probst A.J."/>
            <person name="Thomas B.C."/>
            <person name="Singh A."/>
            <person name="Wilkins M.J."/>
            <person name="Karaoz U."/>
            <person name="Brodie E.L."/>
            <person name="Williams K.H."/>
            <person name="Hubbard S.S."/>
            <person name="Banfield J.F."/>
        </authorList>
    </citation>
    <scope>NUCLEOTIDE SEQUENCE [LARGE SCALE GENOMIC DNA]</scope>
</reference>
<feature type="coiled-coil region" evidence="1">
    <location>
        <begin position="470"/>
        <end position="497"/>
    </location>
</feature>
<proteinExistence type="predicted"/>
<dbReference type="EMBL" id="MFDM01000031">
    <property type="protein sequence ID" value="OGE41965.1"/>
    <property type="molecule type" value="Genomic_DNA"/>
</dbReference>
<evidence type="ECO:0000313" key="2">
    <source>
        <dbReference type="EMBL" id="OGE41965.1"/>
    </source>
</evidence>